<dbReference type="SFLD" id="SFLDG01102">
    <property type="entry name" value="Uncharacterised_Radical_SAM_Su"/>
    <property type="match status" value="1"/>
</dbReference>
<dbReference type="NCBIfam" id="TIGR03916">
    <property type="entry name" value="rSAM_link_UDG"/>
    <property type="match status" value="1"/>
</dbReference>
<dbReference type="InterPro" id="IPR051675">
    <property type="entry name" value="Endo/Exo/Phosphatase_dom_1"/>
</dbReference>
<dbReference type="InterPro" id="IPR010994">
    <property type="entry name" value="RuvA_2-like"/>
</dbReference>
<sequence>MPKYDLREKLTILADAAKYDASCASSGAKGARDNRPGLGSTEGMGICHSYAPDGRCISLLKILLTNYCIFDCQYCVNRISSDTQRARFTVDEVVTLTLEFYKRNYIEGLFLSSGIIQNSDYTMEQLAEVARKLRQEHSYRGYIHLKTIPGASEELIERAGRHADRLSVNIELPTEPDIKKLAPEKKLTDIEDSMSEIKTRKDAEQSDRRQGFQVPTFAPAGQSTQMIVGATDTPDRSILDTSNRLYTRHRLKRVYFSAFSPIPHADARLPGQAPPLIREHRLYQADWLMRFYGFKAEEITTAEEPNLSLDLDPKTAWALRHRGLFPVDINKASREMLLRVPGLGVRNVKRVLQIRRFKSLRLSDLKKLRVPLKRAKPFIITSDRNPAADWIDSVDLAKRFEPKLKQLTLFDAASGAATGEL</sequence>
<dbReference type="SUPFAM" id="SSF47781">
    <property type="entry name" value="RuvA domain 2-like"/>
    <property type="match status" value="1"/>
</dbReference>
<evidence type="ECO:0000256" key="1">
    <source>
        <dbReference type="ARBA" id="ARBA00001966"/>
    </source>
</evidence>
<dbReference type="InterPro" id="IPR013785">
    <property type="entry name" value="Aldolase_TIM"/>
</dbReference>
<name>A0A517R7B8_9PLAN</name>
<dbReference type="Pfam" id="PF04055">
    <property type="entry name" value="Radical_SAM"/>
    <property type="match status" value="1"/>
</dbReference>
<dbReference type="InterPro" id="IPR058240">
    <property type="entry name" value="rSAM_sf"/>
</dbReference>
<dbReference type="PANTHER" id="PTHR21180:SF9">
    <property type="entry name" value="TYPE II SECRETION SYSTEM PROTEIN K"/>
    <property type="match status" value="1"/>
</dbReference>
<accession>A0A517R7B8</accession>
<dbReference type="CDD" id="cd01335">
    <property type="entry name" value="Radical_SAM"/>
    <property type="match status" value="1"/>
</dbReference>
<dbReference type="GO" id="GO:0046872">
    <property type="term" value="F:metal ion binding"/>
    <property type="evidence" value="ECO:0007669"/>
    <property type="project" value="UniProtKB-KW"/>
</dbReference>
<dbReference type="PROSITE" id="PS51918">
    <property type="entry name" value="RADICAL_SAM"/>
    <property type="match status" value="1"/>
</dbReference>
<evidence type="ECO:0000259" key="6">
    <source>
        <dbReference type="PROSITE" id="PS51918"/>
    </source>
</evidence>
<organism evidence="7 8">
    <name type="scientific">Stratiformator vulcanicus</name>
    <dbReference type="NCBI Taxonomy" id="2527980"/>
    <lineage>
        <taxon>Bacteria</taxon>
        <taxon>Pseudomonadati</taxon>
        <taxon>Planctomycetota</taxon>
        <taxon>Planctomycetia</taxon>
        <taxon>Planctomycetales</taxon>
        <taxon>Planctomycetaceae</taxon>
        <taxon>Stratiformator</taxon>
    </lineage>
</organism>
<protein>
    <recommendedName>
        <fullName evidence="6">Radical SAM core domain-containing protein</fullName>
    </recommendedName>
</protein>
<dbReference type="InterPro" id="IPR007197">
    <property type="entry name" value="rSAM"/>
</dbReference>
<gene>
    <name evidence="7" type="ORF">Pan189_41890</name>
</gene>
<dbReference type="SFLD" id="SFLDS00029">
    <property type="entry name" value="Radical_SAM"/>
    <property type="match status" value="1"/>
</dbReference>
<keyword evidence="4" id="KW-0408">Iron</keyword>
<dbReference type="GO" id="GO:0051536">
    <property type="term" value="F:iron-sulfur cluster binding"/>
    <property type="evidence" value="ECO:0007669"/>
    <property type="project" value="UniProtKB-KW"/>
</dbReference>
<evidence type="ECO:0000256" key="4">
    <source>
        <dbReference type="ARBA" id="ARBA00023004"/>
    </source>
</evidence>
<dbReference type="Gene3D" id="3.20.20.70">
    <property type="entry name" value="Aldolase class I"/>
    <property type="match status" value="1"/>
</dbReference>
<evidence type="ECO:0000256" key="3">
    <source>
        <dbReference type="ARBA" id="ARBA00022723"/>
    </source>
</evidence>
<dbReference type="InterPro" id="IPR023874">
    <property type="entry name" value="DNA_rSAM_put"/>
</dbReference>
<dbReference type="EMBL" id="CP036268">
    <property type="protein sequence ID" value="QDT39778.1"/>
    <property type="molecule type" value="Genomic_DNA"/>
</dbReference>
<evidence type="ECO:0000313" key="8">
    <source>
        <dbReference type="Proteomes" id="UP000317318"/>
    </source>
</evidence>
<comment type="cofactor">
    <cofactor evidence="1">
        <name>[4Fe-4S] cluster</name>
        <dbReference type="ChEBI" id="CHEBI:49883"/>
    </cofactor>
</comment>
<keyword evidence="8" id="KW-1185">Reference proteome</keyword>
<keyword evidence="5" id="KW-0411">Iron-sulfur</keyword>
<feature type="domain" description="Radical SAM core" evidence="6">
    <location>
        <begin position="52"/>
        <end position="295"/>
    </location>
</feature>
<dbReference type="OrthoDB" id="9801154at2"/>
<evidence type="ECO:0000256" key="5">
    <source>
        <dbReference type="ARBA" id="ARBA00023014"/>
    </source>
</evidence>
<dbReference type="RefSeq" id="WP_145365891.1">
    <property type="nucleotide sequence ID" value="NZ_CP036268.1"/>
</dbReference>
<dbReference type="Proteomes" id="UP000317318">
    <property type="component" value="Chromosome"/>
</dbReference>
<dbReference type="GO" id="GO:0003824">
    <property type="term" value="F:catalytic activity"/>
    <property type="evidence" value="ECO:0007669"/>
    <property type="project" value="InterPro"/>
</dbReference>
<reference evidence="7 8" key="1">
    <citation type="submission" date="2019-02" db="EMBL/GenBank/DDBJ databases">
        <title>Deep-cultivation of Planctomycetes and their phenomic and genomic characterization uncovers novel biology.</title>
        <authorList>
            <person name="Wiegand S."/>
            <person name="Jogler M."/>
            <person name="Boedeker C."/>
            <person name="Pinto D."/>
            <person name="Vollmers J."/>
            <person name="Rivas-Marin E."/>
            <person name="Kohn T."/>
            <person name="Peeters S.H."/>
            <person name="Heuer A."/>
            <person name="Rast P."/>
            <person name="Oberbeckmann S."/>
            <person name="Bunk B."/>
            <person name="Jeske O."/>
            <person name="Meyerdierks A."/>
            <person name="Storesund J.E."/>
            <person name="Kallscheuer N."/>
            <person name="Luecker S."/>
            <person name="Lage O.M."/>
            <person name="Pohl T."/>
            <person name="Merkel B.J."/>
            <person name="Hornburger P."/>
            <person name="Mueller R.-W."/>
            <person name="Bruemmer F."/>
            <person name="Labrenz M."/>
            <person name="Spormann A.M."/>
            <person name="Op den Camp H."/>
            <person name="Overmann J."/>
            <person name="Amann R."/>
            <person name="Jetten M.S.M."/>
            <person name="Mascher T."/>
            <person name="Medema M.H."/>
            <person name="Devos D.P."/>
            <person name="Kaster A.-K."/>
            <person name="Ovreas L."/>
            <person name="Rohde M."/>
            <person name="Galperin M.Y."/>
            <person name="Jogler C."/>
        </authorList>
    </citation>
    <scope>NUCLEOTIDE SEQUENCE [LARGE SCALE GENOMIC DNA]</scope>
    <source>
        <strain evidence="7 8">Pan189</strain>
    </source>
</reference>
<dbReference type="PANTHER" id="PTHR21180">
    <property type="entry name" value="ENDONUCLEASE/EXONUCLEASE/PHOSPHATASE FAMILY DOMAIN-CONTAINING PROTEIN 1"/>
    <property type="match status" value="1"/>
</dbReference>
<dbReference type="AlphaFoldDB" id="A0A517R7B8"/>
<evidence type="ECO:0000256" key="2">
    <source>
        <dbReference type="ARBA" id="ARBA00022691"/>
    </source>
</evidence>
<dbReference type="SUPFAM" id="SSF102114">
    <property type="entry name" value="Radical SAM enzymes"/>
    <property type="match status" value="1"/>
</dbReference>
<proteinExistence type="predicted"/>
<evidence type="ECO:0000313" key="7">
    <source>
        <dbReference type="EMBL" id="QDT39778.1"/>
    </source>
</evidence>
<keyword evidence="2" id="KW-0949">S-adenosyl-L-methionine</keyword>
<keyword evidence="3" id="KW-0479">Metal-binding</keyword>
<dbReference type="KEGG" id="svp:Pan189_41890"/>